<evidence type="ECO:0000313" key="3">
    <source>
        <dbReference type="Proteomes" id="UP000664702"/>
    </source>
</evidence>
<dbReference type="EMBL" id="JAGEMI010000001">
    <property type="protein sequence ID" value="MBO1864783.1"/>
    <property type="molecule type" value="Genomic_DNA"/>
</dbReference>
<dbReference type="AlphaFoldDB" id="A0A939M8Z7"/>
<sequence>MTKIDIVNPPLGQAKLGGRDADLYNEDNSKCCWRDFAEATIEAELSGRSSN</sequence>
<dbReference type="RefSeq" id="WP_208086812.1">
    <property type="nucleotide sequence ID" value="NZ_CP086136.1"/>
</dbReference>
<proteinExistence type="predicted"/>
<gene>
    <name evidence="2" type="ORF">J4G43_026885</name>
    <name evidence="1" type="ORF">J4G43_28875</name>
</gene>
<dbReference type="KEGG" id="bban:J4G43_026885"/>
<reference evidence="2 3" key="2">
    <citation type="journal article" date="2022" name="Int. J. Syst. Evol. Microbiol.">
        <title>Strains of Bradyrhizobium barranii sp. nov. associated with legumes native to Canada are symbionts of soybeans and belong to different subspecies (subsp. barranii subsp. nov. and subsp. apii subsp. nov.) and symbiovars (sv. glycinearum and sv. septentrionale).</title>
        <authorList>
            <person name="Bromfield E.S.P."/>
            <person name="Cloutier S."/>
            <person name="Wasai-Hara S."/>
            <person name="Minamisawa K."/>
        </authorList>
    </citation>
    <scope>NUCLEOTIDE SEQUENCE [LARGE SCALE GENOMIC DNA]</scope>
    <source>
        <strain evidence="2 3">144S4</strain>
    </source>
</reference>
<accession>A0A939M8Z7</accession>
<protein>
    <submittedName>
        <fullName evidence="1">Uncharacterized protein</fullName>
    </submittedName>
</protein>
<evidence type="ECO:0000313" key="1">
    <source>
        <dbReference type="EMBL" id="MBO1864783.1"/>
    </source>
</evidence>
<organism evidence="1">
    <name type="scientific">Bradyrhizobium barranii subsp. barranii</name>
    <dbReference type="NCBI Taxonomy" id="2823807"/>
    <lineage>
        <taxon>Bacteria</taxon>
        <taxon>Pseudomonadati</taxon>
        <taxon>Pseudomonadota</taxon>
        <taxon>Alphaproteobacteria</taxon>
        <taxon>Hyphomicrobiales</taxon>
        <taxon>Nitrobacteraceae</taxon>
        <taxon>Bradyrhizobium</taxon>
        <taxon>Bradyrhizobium barranii</taxon>
    </lineage>
</organism>
<name>A0A939M8Z7_9BRAD</name>
<dbReference type="Proteomes" id="UP000664702">
    <property type="component" value="Chromosome"/>
</dbReference>
<evidence type="ECO:0000313" key="2">
    <source>
        <dbReference type="EMBL" id="UEM08421.1"/>
    </source>
</evidence>
<reference evidence="1" key="1">
    <citation type="submission" date="2021-03" db="EMBL/GenBank/DDBJ databases">
        <title>Whole Genome Sequence of Bradyrhizobium sp. Strain 144S4.</title>
        <authorList>
            <person name="Bromfield E.S.P."/>
            <person name="Cloutier S."/>
        </authorList>
    </citation>
    <scope>NUCLEOTIDE SEQUENCE [LARGE SCALE GENOMIC DNA]</scope>
    <source>
        <strain evidence="1">144S4</strain>
    </source>
</reference>
<dbReference type="EMBL" id="CP086136">
    <property type="protein sequence ID" value="UEM08421.1"/>
    <property type="molecule type" value="Genomic_DNA"/>
</dbReference>